<organism evidence="1 2">
    <name type="scientific">Azospira oryzae</name>
    <dbReference type="NCBI Taxonomy" id="146939"/>
    <lineage>
        <taxon>Bacteria</taxon>
        <taxon>Pseudomonadati</taxon>
        <taxon>Pseudomonadota</taxon>
        <taxon>Betaproteobacteria</taxon>
        <taxon>Rhodocyclales</taxon>
        <taxon>Rhodocyclaceae</taxon>
        <taxon>Azospira</taxon>
    </lineage>
</organism>
<dbReference type="Proteomes" id="UP000292136">
    <property type="component" value="Unassembled WGS sequence"/>
</dbReference>
<dbReference type="RefSeq" id="WP_130459396.1">
    <property type="nucleotide sequence ID" value="NZ_SHKM01000002.1"/>
</dbReference>
<dbReference type="EMBL" id="SHKM01000002">
    <property type="protein sequence ID" value="RZT76094.1"/>
    <property type="molecule type" value="Genomic_DNA"/>
</dbReference>
<accession>A0ABY0ILN7</accession>
<evidence type="ECO:0000313" key="2">
    <source>
        <dbReference type="Proteomes" id="UP000292136"/>
    </source>
</evidence>
<gene>
    <name evidence="1" type="ORF">EV678_1965</name>
</gene>
<comment type="caution">
    <text evidence="1">The sequence shown here is derived from an EMBL/GenBank/DDBJ whole genome shotgun (WGS) entry which is preliminary data.</text>
</comment>
<keyword evidence="2" id="KW-1185">Reference proteome</keyword>
<name>A0ABY0ILN7_9RHOO</name>
<reference evidence="1 2" key="1">
    <citation type="submission" date="2019-02" db="EMBL/GenBank/DDBJ databases">
        <title>Genomic Encyclopedia of Type Strains, Phase IV (KMG-IV): sequencing the most valuable type-strain genomes for metagenomic binning, comparative biology and taxonomic classification.</title>
        <authorList>
            <person name="Goeker M."/>
        </authorList>
    </citation>
    <scope>NUCLEOTIDE SEQUENCE [LARGE SCALE GENOMIC DNA]</scope>
    <source>
        <strain evidence="1 2">DSM 21223</strain>
    </source>
</reference>
<proteinExistence type="predicted"/>
<protein>
    <submittedName>
        <fullName evidence="1">Formylmethanofuran dehydrogenase subunit E</fullName>
    </submittedName>
</protein>
<sequence length="202" mass="21389">MTFPAFFAQVPPILLRDPLAEFLGAAEGGLIEYRYADAVRLAGHSCPTVAGAYLLASRALGCLYGSEVPRRGNFHVSCGDSLDEGVTGVIASVLTLLTGAAGSGGFKGLAGQHSRRNLLAFGQGGGGTFTFRRLDDGSAVTLSLDLSSVPPDPRMGGLLQALLSGEASEADGRDFRHLWQDRVRRILLEHWDDPALVHIRSA</sequence>
<evidence type="ECO:0000313" key="1">
    <source>
        <dbReference type="EMBL" id="RZT76094.1"/>
    </source>
</evidence>